<comment type="similarity">
    <text evidence="1">Belongs to the glycosyltransferase group 1 family. MshA subfamily.</text>
</comment>
<comment type="catalytic activity">
    <reaction evidence="7">
        <text>1D-myo-inositol 3-phosphate + UDP-N-acetyl-alpha-D-glucosamine = 1D-myo-inositol 2-acetamido-2-deoxy-alpha-D-glucopyranoside 3-phosphate + UDP + H(+)</text>
        <dbReference type="Rhea" id="RHEA:26188"/>
        <dbReference type="ChEBI" id="CHEBI:15378"/>
        <dbReference type="ChEBI" id="CHEBI:57705"/>
        <dbReference type="ChEBI" id="CHEBI:58223"/>
        <dbReference type="ChEBI" id="CHEBI:58401"/>
        <dbReference type="ChEBI" id="CHEBI:58892"/>
        <dbReference type="EC" id="2.4.1.250"/>
    </reaction>
</comment>
<keyword evidence="12" id="KW-1185">Reference proteome</keyword>
<dbReference type="PANTHER" id="PTHR12526:SF510">
    <property type="entry name" value="D-INOSITOL 3-PHOSPHATE GLYCOSYLTRANSFERASE"/>
    <property type="match status" value="1"/>
</dbReference>
<dbReference type="GO" id="GO:0008375">
    <property type="term" value="F:acetylglucosaminyltransferase activity"/>
    <property type="evidence" value="ECO:0007669"/>
    <property type="project" value="InterPro"/>
</dbReference>
<keyword evidence="6" id="KW-0460">Magnesium</keyword>
<dbReference type="InterPro" id="IPR017814">
    <property type="entry name" value="Mycothiol_biosynthesis_MshA"/>
</dbReference>
<evidence type="ECO:0000256" key="2">
    <source>
        <dbReference type="ARBA" id="ARBA00011884"/>
    </source>
</evidence>
<dbReference type="PANTHER" id="PTHR12526">
    <property type="entry name" value="GLYCOSYLTRANSFERASE"/>
    <property type="match status" value="1"/>
</dbReference>
<keyword evidence="4 11" id="KW-0808">Transferase</keyword>
<feature type="domain" description="Glycosyl transferase family 1" evidence="9">
    <location>
        <begin position="211"/>
        <end position="386"/>
    </location>
</feature>
<dbReference type="EC" id="2.4.1.250" evidence="2 8"/>
<evidence type="ECO:0000256" key="4">
    <source>
        <dbReference type="ARBA" id="ARBA00022679"/>
    </source>
</evidence>
<keyword evidence="5" id="KW-0479">Metal-binding</keyword>
<evidence type="ECO:0000256" key="5">
    <source>
        <dbReference type="ARBA" id="ARBA00022723"/>
    </source>
</evidence>
<dbReference type="Pfam" id="PF13439">
    <property type="entry name" value="Glyco_transf_4"/>
    <property type="match status" value="1"/>
</dbReference>
<organism evidence="11 12">
    <name type="scientific">Friedmanniella luteola</name>
    <dbReference type="NCBI Taxonomy" id="546871"/>
    <lineage>
        <taxon>Bacteria</taxon>
        <taxon>Bacillati</taxon>
        <taxon>Actinomycetota</taxon>
        <taxon>Actinomycetes</taxon>
        <taxon>Propionibacteriales</taxon>
        <taxon>Nocardioidaceae</taxon>
        <taxon>Friedmanniella</taxon>
    </lineage>
</organism>
<evidence type="ECO:0000256" key="1">
    <source>
        <dbReference type="ARBA" id="ARBA00008449"/>
    </source>
</evidence>
<reference evidence="11 12" key="1">
    <citation type="submission" date="2016-10" db="EMBL/GenBank/DDBJ databases">
        <authorList>
            <person name="de Groot N.N."/>
        </authorList>
    </citation>
    <scope>NUCLEOTIDE SEQUENCE [LARGE SCALE GENOMIC DNA]</scope>
    <source>
        <strain evidence="11 12">DSM 21741</strain>
    </source>
</reference>
<evidence type="ECO:0000259" key="10">
    <source>
        <dbReference type="Pfam" id="PF13439"/>
    </source>
</evidence>
<dbReference type="Pfam" id="PF00534">
    <property type="entry name" value="Glycos_transf_1"/>
    <property type="match status" value="1"/>
</dbReference>
<dbReference type="RefSeq" id="WP_231930331.1">
    <property type="nucleotide sequence ID" value="NZ_LT629749.1"/>
</dbReference>
<dbReference type="Proteomes" id="UP000199092">
    <property type="component" value="Chromosome I"/>
</dbReference>
<dbReference type="NCBIfam" id="TIGR03449">
    <property type="entry name" value="mycothiol_MshA"/>
    <property type="match status" value="1"/>
</dbReference>
<evidence type="ECO:0000256" key="3">
    <source>
        <dbReference type="ARBA" id="ARBA00022676"/>
    </source>
</evidence>
<dbReference type="SUPFAM" id="SSF53756">
    <property type="entry name" value="UDP-Glycosyltransferase/glycogen phosphorylase"/>
    <property type="match status" value="1"/>
</dbReference>
<keyword evidence="3" id="KW-0328">Glycosyltransferase</keyword>
<evidence type="ECO:0000259" key="9">
    <source>
        <dbReference type="Pfam" id="PF00534"/>
    </source>
</evidence>
<evidence type="ECO:0000313" key="11">
    <source>
        <dbReference type="EMBL" id="SDS01370.1"/>
    </source>
</evidence>
<dbReference type="Gene3D" id="3.40.50.2000">
    <property type="entry name" value="Glycogen Phosphorylase B"/>
    <property type="match status" value="2"/>
</dbReference>
<dbReference type="InterPro" id="IPR001296">
    <property type="entry name" value="Glyco_trans_1"/>
</dbReference>
<dbReference type="AlphaFoldDB" id="A0A1H1NRF4"/>
<accession>A0A1H1NRF4</accession>
<dbReference type="EMBL" id="LT629749">
    <property type="protein sequence ID" value="SDS01370.1"/>
    <property type="molecule type" value="Genomic_DNA"/>
</dbReference>
<feature type="domain" description="Glycosyltransferase subfamily 4-like N-terminal" evidence="10">
    <location>
        <begin position="30"/>
        <end position="202"/>
    </location>
</feature>
<evidence type="ECO:0000256" key="7">
    <source>
        <dbReference type="ARBA" id="ARBA00048131"/>
    </source>
</evidence>
<dbReference type="GO" id="GO:0046872">
    <property type="term" value="F:metal ion binding"/>
    <property type="evidence" value="ECO:0007669"/>
    <property type="project" value="UniProtKB-KW"/>
</dbReference>
<dbReference type="InterPro" id="IPR028098">
    <property type="entry name" value="Glyco_trans_4-like_N"/>
</dbReference>
<dbReference type="GO" id="GO:0102710">
    <property type="term" value="F:D-inositol-3-phosphate glycosyltransferase activity"/>
    <property type="evidence" value="ECO:0007669"/>
    <property type="project" value="UniProtKB-EC"/>
</dbReference>
<dbReference type="GO" id="GO:0010125">
    <property type="term" value="P:mycothiol biosynthetic process"/>
    <property type="evidence" value="ECO:0007669"/>
    <property type="project" value="UniProtKB-UniRule"/>
</dbReference>
<gene>
    <name evidence="11" type="ORF">SAMN04488543_0920</name>
</gene>
<protein>
    <recommendedName>
        <fullName evidence="2 8">D-inositol-3-phosphate glycosyltransferase</fullName>
        <ecNumber evidence="2 8">2.4.1.250</ecNumber>
    </recommendedName>
</protein>
<evidence type="ECO:0000256" key="6">
    <source>
        <dbReference type="ARBA" id="ARBA00022842"/>
    </source>
</evidence>
<proteinExistence type="inferred from homology"/>
<evidence type="ECO:0000256" key="8">
    <source>
        <dbReference type="NCBIfam" id="TIGR03449"/>
    </source>
</evidence>
<name>A0A1H1NRF4_9ACTN</name>
<sequence>MGAPVEYPQRIAMVSLHTSPLATPGVGDAGGLNVYVAEVARRLGERGVAVDVFTRAEDDGPDVVEVNEHTRVVQVEAGPREPVAKEDLPALLPAFTAALEQRLDGHDLLHSHYWLSGQVGLAVARRHGLPLVHTMHTMARVKNGALGAGQTGEPDVRERGEAEVVAGADVLTANTTDEAEELQRHYAADPAAIAVVPPGVDLHTFHACQQPASRTQLHVDPDRQVVLFVGRIQPLKAPDVVIRAVAELVRRDPRRRQQLRLIVVGSPSGPQAAWAGSLGPLAAELGVADVVELRPHSPRSELFRWYCASDVVAVPSYNESFGLVALEAQACGRPVVATDVGGLRHAVRDGQTGLLVAGHAPEAWADALAAVLDDAGERGRMGANAAGHASRFSWDNTAAATLEAYHAARVRRGARG</sequence>
<evidence type="ECO:0000313" key="12">
    <source>
        <dbReference type="Proteomes" id="UP000199092"/>
    </source>
</evidence>
<dbReference type="STRING" id="546871.SAMN04488543_0920"/>